<feature type="compositionally biased region" description="Low complexity" evidence="5">
    <location>
        <begin position="161"/>
        <end position="194"/>
    </location>
</feature>
<feature type="chain" id="PRO_5045502646" evidence="7">
    <location>
        <begin position="25"/>
        <end position="240"/>
    </location>
</feature>
<evidence type="ECO:0000256" key="2">
    <source>
        <dbReference type="ARBA" id="ARBA00022525"/>
    </source>
</evidence>
<evidence type="ECO:0000313" key="9">
    <source>
        <dbReference type="EMBL" id="RKN23853.1"/>
    </source>
</evidence>
<dbReference type="InterPro" id="IPR019931">
    <property type="entry name" value="LPXTG_anchor"/>
</dbReference>
<evidence type="ECO:0000256" key="3">
    <source>
        <dbReference type="ARBA" id="ARBA00022729"/>
    </source>
</evidence>
<sequence length="240" mass="24729">MSWKFPAGVVMALAFLIPAAPAVAQTEPSGLNEACQTVERKVYKDIRELVTIDLDTATDREVRVLTAQILAVANADSLPILSKAIQERLNGTADELRAFLKADVQQAWSVDLRITVLRTLTGAGANVKAAAQNALDDGAIDTFLAYLNNGLYEARALDCASQPTPTPTSQPTSTPSATPSATTTVAPTPASSTSVGGGEGGGLPVTGADTATVAGIGGALLLLGGAGYVIARRRRSHFVA</sequence>
<accession>A0ABX9RIX2</accession>
<keyword evidence="6" id="KW-0812">Transmembrane</keyword>
<name>A0ABX9RIX2_9ACTN</name>
<keyword evidence="2" id="KW-0964">Secreted</keyword>
<keyword evidence="4" id="KW-0572">Peptidoglycan-anchor</keyword>
<evidence type="ECO:0000256" key="5">
    <source>
        <dbReference type="SAM" id="MobiDB-lite"/>
    </source>
</evidence>
<evidence type="ECO:0000256" key="6">
    <source>
        <dbReference type="SAM" id="Phobius"/>
    </source>
</evidence>
<keyword evidence="6" id="KW-1133">Transmembrane helix</keyword>
<organism evidence="9 10">
    <name type="scientific">Micromonospora musae</name>
    <dbReference type="NCBI Taxonomy" id="1894970"/>
    <lineage>
        <taxon>Bacteria</taxon>
        <taxon>Bacillati</taxon>
        <taxon>Actinomycetota</taxon>
        <taxon>Actinomycetes</taxon>
        <taxon>Micromonosporales</taxon>
        <taxon>Micromonosporaceae</taxon>
        <taxon>Micromonospora</taxon>
    </lineage>
</organism>
<evidence type="ECO:0000313" key="10">
    <source>
        <dbReference type="Proteomes" id="UP000271548"/>
    </source>
</evidence>
<evidence type="ECO:0000256" key="4">
    <source>
        <dbReference type="ARBA" id="ARBA00023088"/>
    </source>
</evidence>
<dbReference type="InterPro" id="IPR005506">
    <property type="entry name" value="DUF312_ALF"/>
</dbReference>
<dbReference type="Pfam" id="PF03752">
    <property type="entry name" value="ALF"/>
    <property type="match status" value="1"/>
</dbReference>
<proteinExistence type="predicted"/>
<dbReference type="Proteomes" id="UP000271548">
    <property type="component" value="Unassembled WGS sequence"/>
</dbReference>
<keyword evidence="6" id="KW-0472">Membrane</keyword>
<gene>
    <name evidence="9" type="ORF">D7147_02130</name>
</gene>
<feature type="region of interest" description="Disordered" evidence="5">
    <location>
        <begin position="161"/>
        <end position="203"/>
    </location>
</feature>
<feature type="domain" description="Gram-positive cocci surface proteins LPxTG" evidence="8">
    <location>
        <begin position="203"/>
        <end position="240"/>
    </location>
</feature>
<keyword evidence="3 7" id="KW-0732">Signal</keyword>
<dbReference type="PROSITE" id="PS50847">
    <property type="entry name" value="GRAM_POS_ANCHORING"/>
    <property type="match status" value="1"/>
</dbReference>
<feature type="transmembrane region" description="Helical" evidence="6">
    <location>
        <begin position="213"/>
        <end position="231"/>
    </location>
</feature>
<feature type="signal peptide" evidence="7">
    <location>
        <begin position="1"/>
        <end position="24"/>
    </location>
</feature>
<keyword evidence="1" id="KW-0134">Cell wall</keyword>
<evidence type="ECO:0000259" key="8">
    <source>
        <dbReference type="PROSITE" id="PS50847"/>
    </source>
</evidence>
<keyword evidence="10" id="KW-1185">Reference proteome</keyword>
<dbReference type="EMBL" id="RAZS01000001">
    <property type="protein sequence ID" value="RKN23853.1"/>
    <property type="molecule type" value="Genomic_DNA"/>
</dbReference>
<evidence type="ECO:0000256" key="1">
    <source>
        <dbReference type="ARBA" id="ARBA00022512"/>
    </source>
</evidence>
<reference evidence="9 10" key="1">
    <citation type="submission" date="2018-09" db="EMBL/GenBank/DDBJ databases">
        <title>Micromonospora sp. nov. MS1-9, isolated from a root of Musa sp.</title>
        <authorList>
            <person name="Kuncharoen N."/>
            <person name="Kudo T."/>
            <person name="Ohkuma M."/>
            <person name="Yuki M."/>
            <person name="Tanasupawat S."/>
        </authorList>
    </citation>
    <scope>NUCLEOTIDE SEQUENCE [LARGE SCALE GENOMIC DNA]</scope>
    <source>
        <strain evidence="9 10">NGC1-4</strain>
    </source>
</reference>
<comment type="caution">
    <text evidence="9">The sequence shown here is derived from an EMBL/GenBank/DDBJ whole genome shotgun (WGS) entry which is preliminary data.</text>
</comment>
<dbReference type="RefSeq" id="WP_120673531.1">
    <property type="nucleotide sequence ID" value="NZ_RAZS01000001.1"/>
</dbReference>
<evidence type="ECO:0000256" key="7">
    <source>
        <dbReference type="SAM" id="SignalP"/>
    </source>
</evidence>
<dbReference type="NCBIfam" id="TIGR01167">
    <property type="entry name" value="LPXTG_anchor"/>
    <property type="match status" value="1"/>
</dbReference>
<protein>
    <submittedName>
        <fullName evidence="9">LPXTG cell wall anchor domain-containing protein</fullName>
    </submittedName>
</protein>